<evidence type="ECO:0000313" key="3">
    <source>
        <dbReference type="Proteomes" id="UP001595829"/>
    </source>
</evidence>
<sequence>MTTESPTTTASPAASTPHIPWPTPWPGFVVVRDLPGKPVHVTLVLTDEQGATVLERQIGITPKPTYPNGRNCSPGGNQARLTVTAKGVLIPR</sequence>
<proteinExistence type="predicted"/>
<dbReference type="RefSeq" id="WP_345686069.1">
    <property type="nucleotide sequence ID" value="NZ_BAABIT010000001.1"/>
</dbReference>
<dbReference type="Proteomes" id="UP001595829">
    <property type="component" value="Unassembled WGS sequence"/>
</dbReference>
<keyword evidence="3" id="KW-1185">Reference proteome</keyword>
<evidence type="ECO:0000256" key="1">
    <source>
        <dbReference type="SAM" id="MobiDB-lite"/>
    </source>
</evidence>
<gene>
    <name evidence="2" type="ORF">ACFPM3_18410</name>
</gene>
<reference evidence="3" key="1">
    <citation type="journal article" date="2019" name="Int. J. Syst. Evol. Microbiol.">
        <title>The Global Catalogue of Microorganisms (GCM) 10K type strain sequencing project: providing services to taxonomists for standard genome sequencing and annotation.</title>
        <authorList>
            <consortium name="The Broad Institute Genomics Platform"/>
            <consortium name="The Broad Institute Genome Sequencing Center for Infectious Disease"/>
            <person name="Wu L."/>
            <person name="Ma J."/>
        </authorList>
    </citation>
    <scope>NUCLEOTIDE SEQUENCE [LARGE SCALE GENOMIC DNA]</scope>
    <source>
        <strain evidence="3">CGMCC 4.1648</strain>
    </source>
</reference>
<evidence type="ECO:0000313" key="2">
    <source>
        <dbReference type="EMBL" id="MFC5024102.1"/>
    </source>
</evidence>
<feature type="compositionally biased region" description="Low complexity" evidence="1">
    <location>
        <begin position="1"/>
        <end position="17"/>
    </location>
</feature>
<accession>A0ABV9XGJ9</accession>
<dbReference type="EMBL" id="JBHSJD010000014">
    <property type="protein sequence ID" value="MFC5024102.1"/>
    <property type="molecule type" value="Genomic_DNA"/>
</dbReference>
<feature type="region of interest" description="Disordered" evidence="1">
    <location>
        <begin position="1"/>
        <end position="22"/>
    </location>
</feature>
<protein>
    <submittedName>
        <fullName evidence="2">Uncharacterized protein</fullName>
    </submittedName>
</protein>
<name>A0ABV9XGJ9_9ACTN</name>
<organism evidence="2 3">
    <name type="scientific">Streptomyces coeruleoprunus</name>
    <dbReference type="NCBI Taxonomy" id="285563"/>
    <lineage>
        <taxon>Bacteria</taxon>
        <taxon>Bacillati</taxon>
        <taxon>Actinomycetota</taxon>
        <taxon>Actinomycetes</taxon>
        <taxon>Kitasatosporales</taxon>
        <taxon>Streptomycetaceae</taxon>
        <taxon>Streptomyces</taxon>
    </lineage>
</organism>
<comment type="caution">
    <text evidence="2">The sequence shown here is derived from an EMBL/GenBank/DDBJ whole genome shotgun (WGS) entry which is preliminary data.</text>
</comment>